<dbReference type="GO" id="GO:0003756">
    <property type="term" value="F:protein disulfide isomerase activity"/>
    <property type="evidence" value="ECO:0007669"/>
    <property type="project" value="InterPro"/>
</dbReference>
<organism evidence="7 8">
    <name type="scientific">Elliptochloris bilobata</name>
    <dbReference type="NCBI Taxonomy" id="381761"/>
    <lineage>
        <taxon>Eukaryota</taxon>
        <taxon>Viridiplantae</taxon>
        <taxon>Chlorophyta</taxon>
        <taxon>core chlorophytes</taxon>
        <taxon>Trebouxiophyceae</taxon>
        <taxon>Trebouxiophyceae incertae sedis</taxon>
        <taxon>Elliptochloris clade</taxon>
        <taxon>Elliptochloris</taxon>
    </lineage>
</organism>
<dbReference type="PANTHER" id="PTHR45672:SF3">
    <property type="entry name" value="THIOREDOXIN DOMAIN-CONTAINING PROTEIN 5"/>
    <property type="match status" value="1"/>
</dbReference>
<gene>
    <name evidence="7" type="ORF">WJX81_008033</name>
</gene>
<comment type="similarity">
    <text evidence="1 4">Belongs to the protein disulfide isomerase family.</text>
</comment>
<dbReference type="InterPro" id="IPR051063">
    <property type="entry name" value="PDI"/>
</dbReference>
<dbReference type="SUPFAM" id="SSF52833">
    <property type="entry name" value="Thioredoxin-like"/>
    <property type="match status" value="1"/>
</dbReference>
<dbReference type="InterPro" id="IPR005788">
    <property type="entry name" value="PDI_thioredoxin-like_dom"/>
</dbReference>
<evidence type="ECO:0000256" key="2">
    <source>
        <dbReference type="ARBA" id="ARBA00022729"/>
    </source>
</evidence>
<keyword evidence="3" id="KW-0677">Repeat</keyword>
<name>A0AAW1QJW9_9CHLO</name>
<proteinExistence type="inferred from homology"/>
<feature type="domain" description="Thioredoxin" evidence="6">
    <location>
        <begin position="10"/>
        <end position="133"/>
    </location>
</feature>
<comment type="caution">
    <text evidence="7">The sequence shown here is derived from an EMBL/GenBank/DDBJ whole genome shotgun (WGS) entry which is preliminary data.</text>
</comment>
<evidence type="ECO:0000259" key="6">
    <source>
        <dbReference type="PROSITE" id="PS51352"/>
    </source>
</evidence>
<evidence type="ECO:0000313" key="8">
    <source>
        <dbReference type="Proteomes" id="UP001445335"/>
    </source>
</evidence>
<evidence type="ECO:0000256" key="3">
    <source>
        <dbReference type="ARBA" id="ARBA00022737"/>
    </source>
</evidence>
<dbReference type="PRINTS" id="PR00421">
    <property type="entry name" value="THIOREDOXIN"/>
</dbReference>
<sequence length="141" mass="15679">MARLVLPVLALLAALARATSAKVFESDHVLKLGRDFKERVSDGKVYFIKFYAPWCGHCKTLAPTWKQLAESFAEGDSIAIAHIDCTSQKKPCEDADVRGYPTLKVFQNGAEVSTYKGSRDLASLKAFIEEETYKLQSETTE</sequence>
<reference evidence="7 8" key="1">
    <citation type="journal article" date="2024" name="Nat. Commun.">
        <title>Phylogenomics reveals the evolutionary origins of lichenization in chlorophyte algae.</title>
        <authorList>
            <person name="Puginier C."/>
            <person name="Libourel C."/>
            <person name="Otte J."/>
            <person name="Skaloud P."/>
            <person name="Haon M."/>
            <person name="Grisel S."/>
            <person name="Petersen M."/>
            <person name="Berrin J.G."/>
            <person name="Delaux P.M."/>
            <person name="Dal Grande F."/>
            <person name="Keller J."/>
        </authorList>
    </citation>
    <scope>NUCLEOTIDE SEQUENCE [LARGE SCALE GENOMIC DNA]</scope>
    <source>
        <strain evidence="7 8">SAG 245.80</strain>
    </source>
</reference>
<dbReference type="Pfam" id="PF00085">
    <property type="entry name" value="Thioredoxin"/>
    <property type="match status" value="1"/>
</dbReference>
<dbReference type="NCBIfam" id="TIGR01126">
    <property type="entry name" value="pdi_dom"/>
    <property type="match status" value="1"/>
</dbReference>
<keyword evidence="8" id="KW-1185">Reference proteome</keyword>
<dbReference type="InterPro" id="IPR036249">
    <property type="entry name" value="Thioredoxin-like_sf"/>
</dbReference>
<dbReference type="GO" id="GO:0005783">
    <property type="term" value="C:endoplasmic reticulum"/>
    <property type="evidence" value="ECO:0007669"/>
    <property type="project" value="TreeGrafter"/>
</dbReference>
<dbReference type="PROSITE" id="PS00194">
    <property type="entry name" value="THIOREDOXIN_1"/>
    <property type="match status" value="1"/>
</dbReference>
<feature type="chain" id="PRO_5043912318" description="Thioredoxin domain-containing protein" evidence="5">
    <location>
        <begin position="22"/>
        <end position="141"/>
    </location>
</feature>
<accession>A0AAW1QJW9</accession>
<dbReference type="InterPro" id="IPR017937">
    <property type="entry name" value="Thioredoxin_CS"/>
</dbReference>
<evidence type="ECO:0000256" key="4">
    <source>
        <dbReference type="RuleBase" id="RU004208"/>
    </source>
</evidence>
<dbReference type="Proteomes" id="UP001445335">
    <property type="component" value="Unassembled WGS sequence"/>
</dbReference>
<dbReference type="EMBL" id="JALJOU010000098">
    <property type="protein sequence ID" value="KAK9821731.1"/>
    <property type="molecule type" value="Genomic_DNA"/>
</dbReference>
<evidence type="ECO:0000256" key="5">
    <source>
        <dbReference type="SAM" id="SignalP"/>
    </source>
</evidence>
<dbReference type="Gene3D" id="3.40.30.10">
    <property type="entry name" value="Glutaredoxin"/>
    <property type="match status" value="1"/>
</dbReference>
<protein>
    <recommendedName>
        <fullName evidence="6">Thioredoxin domain-containing protein</fullName>
    </recommendedName>
</protein>
<dbReference type="InterPro" id="IPR013766">
    <property type="entry name" value="Thioredoxin_domain"/>
</dbReference>
<feature type="signal peptide" evidence="5">
    <location>
        <begin position="1"/>
        <end position="21"/>
    </location>
</feature>
<evidence type="ECO:0000256" key="1">
    <source>
        <dbReference type="ARBA" id="ARBA00006347"/>
    </source>
</evidence>
<dbReference type="AlphaFoldDB" id="A0AAW1QJW9"/>
<keyword evidence="2 5" id="KW-0732">Signal</keyword>
<dbReference type="GO" id="GO:0006457">
    <property type="term" value="P:protein folding"/>
    <property type="evidence" value="ECO:0007669"/>
    <property type="project" value="TreeGrafter"/>
</dbReference>
<dbReference type="PROSITE" id="PS51352">
    <property type="entry name" value="THIOREDOXIN_2"/>
    <property type="match status" value="1"/>
</dbReference>
<evidence type="ECO:0000313" key="7">
    <source>
        <dbReference type="EMBL" id="KAK9821731.1"/>
    </source>
</evidence>
<dbReference type="PANTHER" id="PTHR45672">
    <property type="entry name" value="PROTEIN DISULFIDE-ISOMERASE C17H9.14C-RELATED"/>
    <property type="match status" value="1"/>
</dbReference>